<dbReference type="InterPro" id="IPR021232">
    <property type="entry name" value="DUF2735"/>
</dbReference>
<dbReference type="EMBL" id="JANTHZ010000004">
    <property type="protein sequence ID" value="MCS0495842.1"/>
    <property type="molecule type" value="Genomic_DNA"/>
</dbReference>
<dbReference type="RefSeq" id="WP_258732995.1">
    <property type="nucleotide sequence ID" value="NZ_JANTHY010000003.1"/>
</dbReference>
<protein>
    <submittedName>
        <fullName evidence="1">DUF2735 domain-containing protein</fullName>
    </submittedName>
</protein>
<gene>
    <name evidence="1" type="ORF">NVS89_12080</name>
</gene>
<keyword evidence="2" id="KW-1185">Reference proteome</keyword>
<dbReference type="AlphaFoldDB" id="A0A9X2PIE8"/>
<evidence type="ECO:0000313" key="1">
    <source>
        <dbReference type="EMBL" id="MCS0495842.1"/>
    </source>
</evidence>
<dbReference type="Proteomes" id="UP001151088">
    <property type="component" value="Unassembled WGS sequence"/>
</dbReference>
<proteinExistence type="predicted"/>
<name>A0A9X2PIE8_9HYPH</name>
<dbReference type="Pfam" id="PF10931">
    <property type="entry name" value="DUF2735"/>
    <property type="match status" value="1"/>
</dbReference>
<sequence length="62" mass="6922">MNTSHERESAKIFAFPAGGRAGLAARRIESRPTAEIAPRADIAWGGSWYHEEAVRDERSPKR</sequence>
<reference evidence="1" key="1">
    <citation type="submission" date="2022-08" db="EMBL/GenBank/DDBJ databases">
        <authorList>
            <person name="Li F."/>
        </authorList>
    </citation>
    <scope>NUCLEOTIDE SEQUENCE</scope>
    <source>
        <strain evidence="1">MQZ15Z-1</strain>
    </source>
</reference>
<evidence type="ECO:0000313" key="2">
    <source>
        <dbReference type="Proteomes" id="UP001151088"/>
    </source>
</evidence>
<organism evidence="1 2">
    <name type="scientific">Ancylobacter mangrovi</name>
    <dbReference type="NCBI Taxonomy" id="2972472"/>
    <lineage>
        <taxon>Bacteria</taxon>
        <taxon>Pseudomonadati</taxon>
        <taxon>Pseudomonadota</taxon>
        <taxon>Alphaproteobacteria</taxon>
        <taxon>Hyphomicrobiales</taxon>
        <taxon>Xanthobacteraceae</taxon>
        <taxon>Ancylobacter</taxon>
    </lineage>
</organism>
<comment type="caution">
    <text evidence="1">The sequence shown here is derived from an EMBL/GenBank/DDBJ whole genome shotgun (WGS) entry which is preliminary data.</text>
</comment>
<accession>A0A9X2PIE8</accession>